<name>A0ACB7YYB2_9ERIC</name>
<proteinExistence type="predicted"/>
<comment type="caution">
    <text evidence="1">The sequence shown here is derived from an EMBL/GenBank/DDBJ whole genome shotgun (WGS) entry which is preliminary data.</text>
</comment>
<gene>
    <name evidence="1" type="ORF">Vadar_024782</name>
</gene>
<dbReference type="EMBL" id="CM037153">
    <property type="protein sequence ID" value="KAH7858511.1"/>
    <property type="molecule type" value="Genomic_DNA"/>
</dbReference>
<organism evidence="1 2">
    <name type="scientific">Vaccinium darrowii</name>
    <dbReference type="NCBI Taxonomy" id="229202"/>
    <lineage>
        <taxon>Eukaryota</taxon>
        <taxon>Viridiplantae</taxon>
        <taxon>Streptophyta</taxon>
        <taxon>Embryophyta</taxon>
        <taxon>Tracheophyta</taxon>
        <taxon>Spermatophyta</taxon>
        <taxon>Magnoliopsida</taxon>
        <taxon>eudicotyledons</taxon>
        <taxon>Gunneridae</taxon>
        <taxon>Pentapetalae</taxon>
        <taxon>asterids</taxon>
        <taxon>Ericales</taxon>
        <taxon>Ericaceae</taxon>
        <taxon>Vaccinioideae</taxon>
        <taxon>Vaccinieae</taxon>
        <taxon>Vaccinium</taxon>
    </lineage>
</organism>
<reference evidence="1 2" key="1">
    <citation type="journal article" date="2021" name="Hortic Res">
        <title>High-quality reference genome and annotation aids understanding of berry development for evergreen blueberry (Vaccinium darrowii).</title>
        <authorList>
            <person name="Yu J."/>
            <person name="Hulse-Kemp A.M."/>
            <person name="Babiker E."/>
            <person name="Staton M."/>
        </authorList>
    </citation>
    <scope>NUCLEOTIDE SEQUENCE [LARGE SCALE GENOMIC DNA]</scope>
    <source>
        <strain evidence="2">cv. NJ 8807/NJ 8810</strain>
        <tissue evidence="1">Young leaf</tissue>
    </source>
</reference>
<protein>
    <submittedName>
        <fullName evidence="1">Uncharacterized protein</fullName>
    </submittedName>
</protein>
<keyword evidence="2" id="KW-1185">Reference proteome</keyword>
<sequence>MELQHFSHDHPLIFEEEYKDDGVKVSCYGCQQPISSGPCYFCRKCKDRFLHKLCAELPKEMKHPMHPEHQLNLLPSPPNYPQSPSSQSPCGCGVCGQPCKSFTYSCSLCKFDVEIVCQICEVKENGNCWFYHCAKCNKDFHPLCVQYVEKSELRIGVKVSLGGHQHLLTLLNILMTSTPPTVVVVNLSKMSALSV</sequence>
<evidence type="ECO:0000313" key="1">
    <source>
        <dbReference type="EMBL" id="KAH7858511.1"/>
    </source>
</evidence>
<accession>A0ACB7YYB2</accession>
<dbReference type="Proteomes" id="UP000828048">
    <property type="component" value="Chromosome 3"/>
</dbReference>
<evidence type="ECO:0000313" key="2">
    <source>
        <dbReference type="Proteomes" id="UP000828048"/>
    </source>
</evidence>